<comment type="caution">
    <text evidence="1">The sequence shown here is derived from an EMBL/GenBank/DDBJ whole genome shotgun (WGS) entry which is preliminary data.</text>
</comment>
<reference evidence="2" key="1">
    <citation type="journal article" date="2018" name="Proc. Natl. Acad. Sci. U.S.A.">
        <title>Linking secondary metabolites to gene clusters through genome sequencing of six diverse Aspergillus species.</title>
        <authorList>
            <person name="Kaerboelling I."/>
            <person name="Vesth T.C."/>
            <person name="Frisvad J.C."/>
            <person name="Nybo J.L."/>
            <person name="Theobald S."/>
            <person name="Kuo A."/>
            <person name="Bowyer P."/>
            <person name="Matsuda Y."/>
            <person name="Mondo S."/>
            <person name="Lyhne E.K."/>
            <person name="Kogle M.E."/>
            <person name="Clum A."/>
            <person name="Lipzen A."/>
            <person name="Salamov A."/>
            <person name="Ngan C.Y."/>
            <person name="Daum C."/>
            <person name="Chiniquy J."/>
            <person name="Barry K."/>
            <person name="LaButti K."/>
            <person name="Haridas S."/>
            <person name="Simmons B.A."/>
            <person name="Magnuson J.K."/>
            <person name="Mortensen U.H."/>
            <person name="Larsen T.O."/>
            <person name="Grigoriev I.V."/>
            <person name="Baker S.E."/>
            <person name="Andersen M.R."/>
        </authorList>
    </citation>
    <scope>NUCLEOTIDE SEQUENCE [LARGE SCALE GENOMIC DNA]</scope>
    <source>
        <strain evidence="2">IBT 16806</strain>
    </source>
</reference>
<dbReference type="GeneID" id="36533056"/>
<proteinExistence type="predicted"/>
<gene>
    <name evidence="1" type="ORF">P174DRAFT_432102</name>
</gene>
<evidence type="ECO:0000313" key="2">
    <source>
        <dbReference type="Proteomes" id="UP000234474"/>
    </source>
</evidence>
<organism evidence="1 2">
    <name type="scientific">Aspergillus novofumigatus (strain IBT 16806)</name>
    <dbReference type="NCBI Taxonomy" id="1392255"/>
    <lineage>
        <taxon>Eukaryota</taxon>
        <taxon>Fungi</taxon>
        <taxon>Dikarya</taxon>
        <taxon>Ascomycota</taxon>
        <taxon>Pezizomycotina</taxon>
        <taxon>Eurotiomycetes</taxon>
        <taxon>Eurotiomycetidae</taxon>
        <taxon>Eurotiales</taxon>
        <taxon>Aspergillaceae</taxon>
        <taxon>Aspergillus</taxon>
        <taxon>Aspergillus subgen. Fumigati</taxon>
    </lineage>
</organism>
<dbReference type="RefSeq" id="XP_024681312.1">
    <property type="nucleotide sequence ID" value="XM_024825731.1"/>
</dbReference>
<dbReference type="VEuPathDB" id="FungiDB:P174DRAFT_432102"/>
<sequence>MTISGDLDIEQQHQTANAVDTFGSLDPFNYAEHVNAAGLLITNYDGLSEQKASKSGKQLKQSFSSLQLRYNVLFRMGSSLDVDCQGCGSATITLGAFNAELWTLAIQKPDASYKPPTQGDGRKVDSGLNPDFHNQKAASTWIFSLSLVSSQIHSLSHRTELQSAHLVTVRLKPLVLISFAPCFNPFDPKIFVIILRLSFSKMGDGSDRENFWYKGSTLKYATTNNISDLVERVITQPINAC</sequence>
<keyword evidence="2" id="KW-1185">Reference proteome</keyword>
<accession>A0A2I1C529</accession>
<dbReference type="Proteomes" id="UP000234474">
    <property type="component" value="Unassembled WGS sequence"/>
</dbReference>
<evidence type="ECO:0000313" key="1">
    <source>
        <dbReference type="EMBL" id="PKX92717.1"/>
    </source>
</evidence>
<name>A0A2I1C529_ASPN1</name>
<protein>
    <submittedName>
        <fullName evidence="1">Uncharacterized protein</fullName>
    </submittedName>
</protein>
<dbReference type="AlphaFoldDB" id="A0A2I1C529"/>
<dbReference type="EMBL" id="MSZS01000005">
    <property type="protein sequence ID" value="PKX92717.1"/>
    <property type="molecule type" value="Genomic_DNA"/>
</dbReference>